<accession>A0A433Q5R8</accession>
<evidence type="ECO:0000256" key="4">
    <source>
        <dbReference type="SAM" id="MobiDB-lite"/>
    </source>
</evidence>
<evidence type="ECO:0000313" key="7">
    <source>
        <dbReference type="Proteomes" id="UP000274822"/>
    </source>
</evidence>
<organism evidence="6 7">
    <name type="scientific">Jimgerdemannia flammicorona</name>
    <dbReference type="NCBI Taxonomy" id="994334"/>
    <lineage>
        <taxon>Eukaryota</taxon>
        <taxon>Fungi</taxon>
        <taxon>Fungi incertae sedis</taxon>
        <taxon>Mucoromycota</taxon>
        <taxon>Mucoromycotina</taxon>
        <taxon>Endogonomycetes</taxon>
        <taxon>Endogonales</taxon>
        <taxon>Endogonaceae</taxon>
        <taxon>Jimgerdemannia</taxon>
    </lineage>
</organism>
<evidence type="ECO:0000259" key="5">
    <source>
        <dbReference type="PROSITE" id="PS51720"/>
    </source>
</evidence>
<dbReference type="PROSITE" id="PS51720">
    <property type="entry name" value="G_AIG1"/>
    <property type="match status" value="1"/>
</dbReference>
<protein>
    <submittedName>
        <fullName evidence="6">AIG1 family-domain-containing protein</fullName>
    </submittedName>
</protein>
<feature type="compositionally biased region" description="Polar residues" evidence="4">
    <location>
        <begin position="8"/>
        <end position="20"/>
    </location>
</feature>
<feature type="coiled-coil region" evidence="3">
    <location>
        <begin position="262"/>
        <end position="375"/>
    </location>
</feature>
<evidence type="ECO:0000256" key="3">
    <source>
        <dbReference type="SAM" id="Coils"/>
    </source>
</evidence>
<evidence type="ECO:0000313" key="6">
    <source>
        <dbReference type="EMBL" id="RUS25116.1"/>
    </source>
</evidence>
<keyword evidence="7" id="KW-1185">Reference proteome</keyword>
<dbReference type="InterPro" id="IPR045058">
    <property type="entry name" value="GIMA/IAN/Toc"/>
</dbReference>
<evidence type="ECO:0000256" key="2">
    <source>
        <dbReference type="ARBA" id="ARBA00023134"/>
    </source>
</evidence>
<dbReference type="GO" id="GO:0005525">
    <property type="term" value="F:GTP binding"/>
    <property type="evidence" value="ECO:0007669"/>
    <property type="project" value="UniProtKB-KW"/>
</dbReference>
<dbReference type="EMBL" id="RBNJ01013891">
    <property type="protein sequence ID" value="RUS25116.1"/>
    <property type="molecule type" value="Genomic_DNA"/>
</dbReference>
<feature type="region of interest" description="Disordered" evidence="4">
    <location>
        <begin position="1"/>
        <end position="20"/>
    </location>
</feature>
<reference evidence="6 7" key="1">
    <citation type="journal article" date="2018" name="New Phytol.">
        <title>Phylogenomics of Endogonaceae and evolution of mycorrhizas within Mucoromycota.</title>
        <authorList>
            <person name="Chang Y."/>
            <person name="Desiro A."/>
            <person name="Na H."/>
            <person name="Sandor L."/>
            <person name="Lipzen A."/>
            <person name="Clum A."/>
            <person name="Barry K."/>
            <person name="Grigoriev I.V."/>
            <person name="Martin F.M."/>
            <person name="Stajich J.E."/>
            <person name="Smith M.E."/>
            <person name="Bonito G."/>
            <person name="Spatafora J.W."/>
        </authorList>
    </citation>
    <scope>NUCLEOTIDE SEQUENCE [LARGE SCALE GENOMIC DNA]</scope>
    <source>
        <strain evidence="6 7">AD002</strain>
    </source>
</reference>
<dbReference type="InterPro" id="IPR027417">
    <property type="entry name" value="P-loop_NTPase"/>
</dbReference>
<dbReference type="Proteomes" id="UP000274822">
    <property type="component" value="Unassembled WGS sequence"/>
</dbReference>
<keyword evidence="3" id="KW-0175">Coiled coil</keyword>
<dbReference type="SUPFAM" id="SSF52540">
    <property type="entry name" value="P-loop containing nucleoside triphosphate hydrolases"/>
    <property type="match status" value="2"/>
</dbReference>
<sequence>MGGELHANTGTTPANMYSEISTDTSGASARMIINSERTLTELRAQQERYATSDRQAHNVGLPAVVLIGKTGSGKSTLGNMLLGADAENGPFRASNDFASITTESVSKEVQLEDLVIDDIQFKLIDTPGIFDTVRSDDEIFQDMGGLIADAVHGIQAIIFVFEAGRFTHEQESVIEKIKDFLGESSLQHMIFAVSKCTRNQTSNPATLFSTFTPPLRAAIEATGGRWTVSPNPDLYEPTDDIFIDTMERLKSMIVSIPEPYTSEALERVRREHEAIIRHHEEEVERNRQLYLQAVERVAMEEAREEQRQEQGELQTQMELNNLRREMAIIEARYKESLQAQEHSAQQRDAQLQAELRRLDSEVDRLTMERDNETDEDGNFGAVLRVFGSILSNTGRVVSTAISTISSAVKSIDREFPPPR</sequence>
<dbReference type="Gene3D" id="3.40.50.300">
    <property type="entry name" value="P-loop containing nucleotide triphosphate hydrolases"/>
    <property type="match status" value="1"/>
</dbReference>
<proteinExistence type="predicted"/>
<comment type="caution">
    <text evidence="6">The sequence shown here is derived from an EMBL/GenBank/DDBJ whole genome shotgun (WGS) entry which is preliminary data.</text>
</comment>
<dbReference type="PANTHER" id="PTHR10903:SF184">
    <property type="entry name" value="GTP-BINDING PROTEIN A"/>
    <property type="match status" value="1"/>
</dbReference>
<gene>
    <name evidence="6" type="ORF">BC938DRAFT_472607</name>
</gene>
<evidence type="ECO:0000256" key="1">
    <source>
        <dbReference type="ARBA" id="ARBA00022741"/>
    </source>
</evidence>
<dbReference type="InterPro" id="IPR006703">
    <property type="entry name" value="G_AIG1"/>
</dbReference>
<feature type="domain" description="AIG1-type G" evidence="5">
    <location>
        <begin position="59"/>
        <end position="269"/>
    </location>
</feature>
<dbReference type="PANTHER" id="PTHR10903">
    <property type="entry name" value="GTPASE, IMAP FAMILY MEMBER-RELATED"/>
    <property type="match status" value="1"/>
</dbReference>
<dbReference type="Pfam" id="PF04548">
    <property type="entry name" value="AIG1"/>
    <property type="match status" value="1"/>
</dbReference>
<name>A0A433Q5R8_9FUNG</name>
<keyword evidence="2" id="KW-0342">GTP-binding</keyword>
<dbReference type="AlphaFoldDB" id="A0A433Q5R8"/>
<keyword evidence="1" id="KW-0547">Nucleotide-binding</keyword>